<dbReference type="EMBL" id="JAJIRN010000004">
    <property type="protein sequence ID" value="MCV2368317.1"/>
    <property type="molecule type" value="Genomic_DNA"/>
</dbReference>
<dbReference type="CDD" id="cd16936">
    <property type="entry name" value="HATPase_RsbW-like"/>
    <property type="match status" value="1"/>
</dbReference>
<dbReference type="RefSeq" id="WP_263570921.1">
    <property type="nucleotide sequence ID" value="NZ_JAJIRN010000004.1"/>
</dbReference>
<evidence type="ECO:0000256" key="1">
    <source>
        <dbReference type="ARBA" id="ARBA00022527"/>
    </source>
</evidence>
<dbReference type="Proteomes" id="UP001209701">
    <property type="component" value="Unassembled WGS sequence"/>
</dbReference>
<keyword evidence="1" id="KW-0418">Kinase</keyword>
<dbReference type="Pfam" id="PF13581">
    <property type="entry name" value="HATPase_c_2"/>
    <property type="match status" value="1"/>
</dbReference>
<comment type="caution">
    <text evidence="3">The sequence shown here is derived from an EMBL/GenBank/DDBJ whole genome shotgun (WGS) entry which is preliminary data.</text>
</comment>
<proteinExistence type="predicted"/>
<evidence type="ECO:0000313" key="3">
    <source>
        <dbReference type="EMBL" id="MCV2368317.1"/>
    </source>
</evidence>
<accession>A0ABT2YE37</accession>
<dbReference type="PANTHER" id="PTHR35526">
    <property type="entry name" value="ANTI-SIGMA-F FACTOR RSBW-RELATED"/>
    <property type="match status" value="1"/>
</dbReference>
<reference evidence="3 4" key="1">
    <citation type="submission" date="2021-11" db="EMBL/GenBank/DDBJ databases">
        <authorList>
            <person name="Liang Q."/>
            <person name="Mou H."/>
            <person name="Liu Z."/>
        </authorList>
    </citation>
    <scope>NUCLEOTIDE SEQUENCE [LARGE SCALE GENOMIC DNA]</scope>
    <source>
        <strain evidence="3 4">CHU3</strain>
    </source>
</reference>
<keyword evidence="3" id="KW-0547">Nucleotide-binding</keyword>
<keyword evidence="1" id="KW-0808">Transferase</keyword>
<keyword evidence="1" id="KW-0723">Serine/threonine-protein kinase</keyword>
<dbReference type="InterPro" id="IPR050267">
    <property type="entry name" value="Anti-sigma-factor_SerPK"/>
</dbReference>
<feature type="domain" description="Histidine kinase/HSP90-like ATPase" evidence="2">
    <location>
        <begin position="6"/>
        <end position="131"/>
    </location>
</feature>
<dbReference type="Gene3D" id="3.30.565.10">
    <property type="entry name" value="Histidine kinase-like ATPase, C-terminal domain"/>
    <property type="match status" value="1"/>
</dbReference>
<dbReference type="InterPro" id="IPR003594">
    <property type="entry name" value="HATPase_dom"/>
</dbReference>
<sequence>MLSLSLPNRLESLETARLALLAYLAPQALPAKVLFNLELVLEESLMNVCLHAFKDAGLHQIDFSAWADEQSVYLRFEDEGIAFDPEQAAEPVMPASIAEASPGGLGLMLVRKRAQSVSYVRSEGRNRLTITLARR</sequence>
<dbReference type="GO" id="GO:0005524">
    <property type="term" value="F:ATP binding"/>
    <property type="evidence" value="ECO:0007669"/>
    <property type="project" value="UniProtKB-KW"/>
</dbReference>
<dbReference type="SUPFAM" id="SSF55874">
    <property type="entry name" value="ATPase domain of HSP90 chaperone/DNA topoisomerase II/histidine kinase"/>
    <property type="match status" value="1"/>
</dbReference>
<evidence type="ECO:0000259" key="2">
    <source>
        <dbReference type="Pfam" id="PF13581"/>
    </source>
</evidence>
<keyword evidence="3" id="KW-0067">ATP-binding</keyword>
<dbReference type="InterPro" id="IPR036890">
    <property type="entry name" value="HATPase_C_sf"/>
</dbReference>
<name>A0ABT2YE37_9BURK</name>
<evidence type="ECO:0000313" key="4">
    <source>
        <dbReference type="Proteomes" id="UP001209701"/>
    </source>
</evidence>
<organism evidence="3 4">
    <name type="scientific">Roseateles oligotrophus</name>
    <dbReference type="NCBI Taxonomy" id="1769250"/>
    <lineage>
        <taxon>Bacteria</taxon>
        <taxon>Pseudomonadati</taxon>
        <taxon>Pseudomonadota</taxon>
        <taxon>Betaproteobacteria</taxon>
        <taxon>Burkholderiales</taxon>
        <taxon>Sphaerotilaceae</taxon>
        <taxon>Roseateles</taxon>
    </lineage>
</organism>
<gene>
    <name evidence="3" type="ORF">LNV07_09445</name>
</gene>
<protein>
    <submittedName>
        <fullName evidence="3">ATP-binding protein</fullName>
    </submittedName>
</protein>
<keyword evidence="4" id="KW-1185">Reference proteome</keyword>